<evidence type="ECO:0000313" key="3">
    <source>
        <dbReference type="Proteomes" id="UP000287969"/>
    </source>
</evidence>
<sequence>MGYFSVKKKRNFKDKVGMLLFLILIVCVIYVVVRIIVSPSESESSKEYVKVRSDYVLMLLQCILGLIVMFIPSVIERKKSIDIPDSMEILYFIFLFLAIVLGEVRDFYYIIPYWDIILHAFSAGMLASLGFVLIGIIKKTGHLKYYLSPFYIALFSFCFALTMGVIWEIYEYSADGLLSLNMQKYALADGTRLVGRKALSDTMEDLIVDALSALVITILGYYQLKKEENMD</sequence>
<feature type="transmembrane region" description="Helical" evidence="1">
    <location>
        <begin position="116"/>
        <end position="137"/>
    </location>
</feature>
<organism evidence="2 3">
    <name type="scientific">Acidilutibacter cellobiosedens</name>
    <dbReference type="NCBI Taxonomy" id="2507161"/>
    <lineage>
        <taxon>Bacteria</taxon>
        <taxon>Bacillati</taxon>
        <taxon>Bacillota</taxon>
        <taxon>Tissierellia</taxon>
        <taxon>Tissierellales</taxon>
        <taxon>Acidilutibacteraceae</taxon>
        <taxon>Acidilutibacter</taxon>
    </lineage>
</organism>
<protein>
    <recommendedName>
        <fullName evidence="4">Membrane-spanning protein</fullName>
    </recommendedName>
</protein>
<feature type="transmembrane region" description="Helical" evidence="1">
    <location>
        <begin position="56"/>
        <end position="75"/>
    </location>
</feature>
<name>A0A410QBM1_9FIRM</name>
<evidence type="ECO:0008006" key="4">
    <source>
        <dbReference type="Google" id="ProtNLM"/>
    </source>
</evidence>
<feature type="transmembrane region" description="Helical" evidence="1">
    <location>
        <begin position="206"/>
        <end position="224"/>
    </location>
</feature>
<dbReference type="OrthoDB" id="4966203at2"/>
<dbReference type="AlphaFoldDB" id="A0A410QBM1"/>
<feature type="transmembrane region" description="Helical" evidence="1">
    <location>
        <begin position="16"/>
        <end position="36"/>
    </location>
</feature>
<keyword evidence="3" id="KW-1185">Reference proteome</keyword>
<dbReference type="InterPro" id="IPR014509">
    <property type="entry name" value="YjdF-like"/>
</dbReference>
<keyword evidence="1" id="KW-1133">Transmembrane helix</keyword>
<dbReference type="Pfam" id="PF09997">
    <property type="entry name" value="DUF2238"/>
    <property type="match status" value="1"/>
</dbReference>
<feature type="transmembrane region" description="Helical" evidence="1">
    <location>
        <begin position="149"/>
        <end position="170"/>
    </location>
</feature>
<keyword evidence="1" id="KW-0472">Membrane</keyword>
<gene>
    <name evidence="2" type="ORF">EQM13_07340</name>
</gene>
<dbReference type="KEGG" id="spoa:EQM13_07340"/>
<keyword evidence="1" id="KW-0812">Transmembrane</keyword>
<reference evidence="3" key="1">
    <citation type="submission" date="2019-01" db="EMBL/GenBank/DDBJ databases">
        <title>Draft genomes of a novel of Sporanaerobacter strains.</title>
        <authorList>
            <person name="Ma S."/>
        </authorList>
    </citation>
    <scope>NUCLEOTIDE SEQUENCE [LARGE SCALE GENOMIC DNA]</scope>
    <source>
        <strain evidence="3">NJN-17</strain>
    </source>
</reference>
<proteinExistence type="predicted"/>
<accession>A0A410QBM1</accession>
<dbReference type="RefSeq" id="WP_128752341.1">
    <property type="nucleotide sequence ID" value="NZ_CP035282.1"/>
</dbReference>
<evidence type="ECO:0000313" key="2">
    <source>
        <dbReference type="EMBL" id="QAT61403.1"/>
    </source>
</evidence>
<dbReference type="EMBL" id="CP035282">
    <property type="protein sequence ID" value="QAT61403.1"/>
    <property type="molecule type" value="Genomic_DNA"/>
</dbReference>
<dbReference type="Proteomes" id="UP000287969">
    <property type="component" value="Chromosome"/>
</dbReference>
<feature type="transmembrane region" description="Helical" evidence="1">
    <location>
        <begin position="87"/>
        <end position="104"/>
    </location>
</feature>
<evidence type="ECO:0000256" key="1">
    <source>
        <dbReference type="SAM" id="Phobius"/>
    </source>
</evidence>